<dbReference type="PANTHER" id="PTHR43845">
    <property type="entry name" value="BLR5969 PROTEIN"/>
    <property type="match status" value="1"/>
</dbReference>
<dbReference type="Gene3D" id="3.40.50.12780">
    <property type="entry name" value="N-terminal domain of ligase-like"/>
    <property type="match status" value="1"/>
</dbReference>
<dbReference type="SUPFAM" id="SSF56801">
    <property type="entry name" value="Acetyl-CoA synthetase-like"/>
    <property type="match status" value="1"/>
</dbReference>
<gene>
    <name evidence="1" type="ORF">EDB81DRAFT_730223</name>
</gene>
<evidence type="ECO:0008006" key="3">
    <source>
        <dbReference type="Google" id="ProtNLM"/>
    </source>
</evidence>
<protein>
    <recommendedName>
        <fullName evidence="3">AMP-dependent synthetase/ligase domain-containing protein</fullName>
    </recommendedName>
</protein>
<reference evidence="1" key="1">
    <citation type="journal article" date="2021" name="Nat. Commun.">
        <title>Genetic determinants of endophytism in the Arabidopsis root mycobiome.</title>
        <authorList>
            <person name="Mesny F."/>
            <person name="Miyauchi S."/>
            <person name="Thiergart T."/>
            <person name="Pickel B."/>
            <person name="Atanasova L."/>
            <person name="Karlsson M."/>
            <person name="Huettel B."/>
            <person name="Barry K.W."/>
            <person name="Haridas S."/>
            <person name="Chen C."/>
            <person name="Bauer D."/>
            <person name="Andreopoulos W."/>
            <person name="Pangilinan J."/>
            <person name="LaButti K."/>
            <person name="Riley R."/>
            <person name="Lipzen A."/>
            <person name="Clum A."/>
            <person name="Drula E."/>
            <person name="Henrissat B."/>
            <person name="Kohler A."/>
            <person name="Grigoriev I.V."/>
            <person name="Martin F.M."/>
            <person name="Hacquard S."/>
        </authorList>
    </citation>
    <scope>NUCLEOTIDE SEQUENCE</scope>
    <source>
        <strain evidence="1">MPI-CAGE-AT-0147</strain>
    </source>
</reference>
<evidence type="ECO:0000313" key="2">
    <source>
        <dbReference type="Proteomes" id="UP000738349"/>
    </source>
</evidence>
<proteinExistence type="predicted"/>
<accession>A0A9P9DVR3</accession>
<dbReference type="OrthoDB" id="10047078at2759"/>
<dbReference type="PANTHER" id="PTHR43845:SF1">
    <property type="entry name" value="BLR5969 PROTEIN"/>
    <property type="match status" value="1"/>
</dbReference>
<dbReference type="Proteomes" id="UP000738349">
    <property type="component" value="Unassembled WGS sequence"/>
</dbReference>
<dbReference type="EMBL" id="JAGMUV010000020">
    <property type="protein sequence ID" value="KAH7125924.1"/>
    <property type="molecule type" value="Genomic_DNA"/>
</dbReference>
<sequence>MASESNFSLEEVLSIAKIHPFYNSHVRYPPDTHAINVAREKAANEPTKADLRAQPLLRKRDIYTTIERLINDNHPQNTYRHSAYASVTGGGFGSKPLFFATDVHENRRHRANFGRFIRNMGIIKEGDWVLTMHTAGELYRSLDLTLEILENAGASVLAAGHLMSPADIARLLVDYHVNILCGDSNQIAQSIHHISTLPQGQRDKLIIDQIIYTSETLTPSQRALITAVLGPIKVCSFMGSAEAGPYAVSNPDLTGVNAGAGYEDFLFDTRDTLLEILPPLFAEQGFNPDPVPEAEQGIVVQTSLARLRNPLVRYITGDIGSLHPLPEESRSLIPETEWPHLRLLRLQGRDRRFSFDWDGEYIEFHHLAALLDKEECGVLQWQIIVGRMDSSAESSLQVRLLCSPRTENIISELALTDRVRTFFHTYSGNEHRFQLAYLKDLDGFERSSTGRKVIKFIDQFN</sequence>
<comment type="caution">
    <text evidence="1">The sequence shown here is derived from an EMBL/GenBank/DDBJ whole genome shotgun (WGS) entry which is preliminary data.</text>
</comment>
<name>A0A9P9DVR3_9HYPO</name>
<evidence type="ECO:0000313" key="1">
    <source>
        <dbReference type="EMBL" id="KAH7125924.1"/>
    </source>
</evidence>
<dbReference type="AlphaFoldDB" id="A0A9P9DVR3"/>
<organism evidence="1 2">
    <name type="scientific">Dactylonectria macrodidyma</name>
    <dbReference type="NCBI Taxonomy" id="307937"/>
    <lineage>
        <taxon>Eukaryota</taxon>
        <taxon>Fungi</taxon>
        <taxon>Dikarya</taxon>
        <taxon>Ascomycota</taxon>
        <taxon>Pezizomycotina</taxon>
        <taxon>Sordariomycetes</taxon>
        <taxon>Hypocreomycetidae</taxon>
        <taxon>Hypocreales</taxon>
        <taxon>Nectriaceae</taxon>
        <taxon>Dactylonectria</taxon>
    </lineage>
</organism>
<keyword evidence="2" id="KW-1185">Reference proteome</keyword>
<dbReference type="InterPro" id="IPR042099">
    <property type="entry name" value="ANL_N_sf"/>
</dbReference>